<dbReference type="Proteomes" id="UP000637267">
    <property type="component" value="Unassembled WGS sequence"/>
</dbReference>
<evidence type="ECO:0000313" key="1">
    <source>
        <dbReference type="EMBL" id="GGP23164.1"/>
    </source>
</evidence>
<keyword evidence="2" id="KW-1185">Reference proteome</keyword>
<comment type="caution">
    <text evidence="1">The sequence shown here is derived from an EMBL/GenBank/DDBJ whole genome shotgun (WGS) entry which is preliminary data.</text>
</comment>
<reference evidence="2" key="1">
    <citation type="journal article" date="2019" name="Int. J. Syst. Evol. Microbiol.">
        <title>The Global Catalogue of Microorganisms (GCM) 10K type strain sequencing project: providing services to taxonomists for standard genome sequencing and annotation.</title>
        <authorList>
            <consortium name="The Broad Institute Genomics Platform"/>
            <consortium name="The Broad Institute Genome Sequencing Center for Infectious Disease"/>
            <person name="Wu L."/>
            <person name="Ma J."/>
        </authorList>
    </citation>
    <scope>NUCLEOTIDE SEQUENCE [LARGE SCALE GENOMIC DNA]</scope>
    <source>
        <strain evidence="2">CGMCC 1.8859</strain>
    </source>
</reference>
<sequence length="60" mass="6701">MPGSIMATSLLKLQHPPRAGPRAPGQIRQWYYENGGQVSLAAVVKTVREYRTDTSRVCTR</sequence>
<organism evidence="1 2">
    <name type="scientific">Silvimonas iriomotensis</name>
    <dbReference type="NCBI Taxonomy" id="449662"/>
    <lineage>
        <taxon>Bacteria</taxon>
        <taxon>Pseudomonadati</taxon>
        <taxon>Pseudomonadota</taxon>
        <taxon>Betaproteobacteria</taxon>
        <taxon>Neisseriales</taxon>
        <taxon>Chitinibacteraceae</taxon>
        <taxon>Silvimonas</taxon>
    </lineage>
</organism>
<protein>
    <submittedName>
        <fullName evidence="1">Uncharacterized protein</fullName>
    </submittedName>
</protein>
<proteinExistence type="predicted"/>
<dbReference type="EMBL" id="BMLX01000004">
    <property type="protein sequence ID" value="GGP23164.1"/>
    <property type="molecule type" value="Genomic_DNA"/>
</dbReference>
<name>A0ABQ2PC98_9NEIS</name>
<accession>A0ABQ2PC98</accession>
<evidence type="ECO:0000313" key="2">
    <source>
        <dbReference type="Proteomes" id="UP000637267"/>
    </source>
</evidence>
<gene>
    <name evidence="1" type="ORF">GCM10010970_31640</name>
</gene>